<dbReference type="EMBL" id="CP025066">
    <property type="protein sequence ID" value="AUX08692.1"/>
    <property type="molecule type" value="Genomic_DNA"/>
</dbReference>
<dbReference type="GeneID" id="37877400"/>
<dbReference type="Proteomes" id="UP000263012">
    <property type="component" value="Chromosome"/>
</dbReference>
<evidence type="ECO:0000313" key="2">
    <source>
        <dbReference type="EMBL" id="AUX08692.1"/>
    </source>
</evidence>
<dbReference type="KEGG" id="hdf:AArcSl_1055"/>
<sequence>MTGFFTAPASHELREEIREFLDRSPDNDIVIVVGNGADQFSATIARDLWDLDVKGSLRLCKYPHGFLHAKLYTRHGSSPRASHSDGETCSRPSGSPRR</sequence>
<gene>
    <name evidence="2" type="ORF">AArcSl_1055</name>
</gene>
<proteinExistence type="predicted"/>
<reference evidence="3" key="1">
    <citation type="submission" date="2017-11" db="EMBL/GenBank/DDBJ databases">
        <title>Phenotypic and genomic properties of facultatively anaerobic sulfur-reducing natronoarchaea from hypersaline soda lakes.</title>
        <authorList>
            <person name="Sorokin D.Y."/>
            <person name="Kublanov I.V."/>
            <person name="Roman P."/>
            <person name="Sinninghe Damste J.S."/>
            <person name="Golyshin P.N."/>
            <person name="Rojo D."/>
            <person name="Ciordia S."/>
            <person name="Mena M.D.C."/>
            <person name="Ferrer M."/>
            <person name="Messina E."/>
            <person name="Smedile F."/>
            <person name="La Spada G."/>
            <person name="La Cono V."/>
            <person name="Yakimov M.M."/>
        </authorList>
    </citation>
    <scope>NUCLEOTIDE SEQUENCE [LARGE SCALE GENOMIC DNA]</scope>
    <source>
        <strain evidence="3">AArc-Sl</strain>
    </source>
</reference>
<dbReference type="RefSeq" id="WP_119816054.1">
    <property type="nucleotide sequence ID" value="NZ_CP025066.1"/>
</dbReference>
<organism evidence="2 3">
    <name type="scientific">Halalkaliarchaeum desulfuricum</name>
    <dbReference type="NCBI Taxonomy" id="2055893"/>
    <lineage>
        <taxon>Archaea</taxon>
        <taxon>Methanobacteriati</taxon>
        <taxon>Methanobacteriota</taxon>
        <taxon>Stenosarchaea group</taxon>
        <taxon>Halobacteria</taxon>
        <taxon>Halobacteriales</taxon>
        <taxon>Haloferacaceae</taxon>
        <taxon>Halalkaliarchaeum</taxon>
    </lineage>
</organism>
<name>A0A343THX0_9EURY</name>
<protein>
    <submittedName>
        <fullName evidence="2">Uncharacterized protein</fullName>
    </submittedName>
</protein>
<accession>A0A343THX0</accession>
<feature type="region of interest" description="Disordered" evidence="1">
    <location>
        <begin position="75"/>
        <end position="98"/>
    </location>
</feature>
<evidence type="ECO:0000313" key="3">
    <source>
        <dbReference type="Proteomes" id="UP000263012"/>
    </source>
</evidence>
<evidence type="ECO:0000256" key="1">
    <source>
        <dbReference type="SAM" id="MobiDB-lite"/>
    </source>
</evidence>
<keyword evidence="3" id="KW-1185">Reference proteome</keyword>
<dbReference type="OrthoDB" id="169510at2157"/>
<dbReference type="AlphaFoldDB" id="A0A343THX0"/>